<reference evidence="2 3" key="1">
    <citation type="submission" date="2017-04" db="EMBL/GenBank/DDBJ databases">
        <title>Kefir bacterial isolates.</title>
        <authorList>
            <person name="Kim Y."/>
            <person name="Blasche S."/>
            <person name="Patil K.R."/>
        </authorList>
    </citation>
    <scope>NUCLEOTIDE SEQUENCE [LARGE SCALE GENOMIC DNA]</scope>
    <source>
        <strain evidence="2 3">KR-2</strain>
    </source>
</reference>
<keyword evidence="1" id="KW-1133">Transmembrane helix</keyword>
<evidence type="ECO:0000313" key="3">
    <source>
        <dbReference type="Proteomes" id="UP000216033"/>
    </source>
</evidence>
<protein>
    <submittedName>
        <fullName evidence="2">Uncharacterized protein</fullName>
    </submittedName>
</protein>
<dbReference type="RefSeq" id="WP_095352003.1">
    <property type="nucleotide sequence ID" value="NZ_JABUNT010000025.1"/>
</dbReference>
<keyword evidence="3" id="KW-1185">Reference proteome</keyword>
<dbReference type="Proteomes" id="UP000216033">
    <property type="component" value="Unassembled WGS sequence"/>
</dbReference>
<sequence>MSDTIPANTNIHNGTILRKPVPFRMLGINTFFRLAHNPCGKMYQKVTGEHLVEVGLKTLMQINRETLVLSVPEDDYPEKSLRYRLKRLPKNLGKNIHLSPAVKNYLECAGFIVGALGLAGTMVMILCAPTFLADIAEDHPVRMVKHFVMAGR</sequence>
<dbReference type="EMBL" id="NDFP01000021">
    <property type="protein sequence ID" value="PAL20557.1"/>
    <property type="molecule type" value="Genomic_DNA"/>
</dbReference>
<organism evidence="2 3">
    <name type="scientific">Acetobacter syzygii</name>
    <dbReference type="NCBI Taxonomy" id="146476"/>
    <lineage>
        <taxon>Bacteria</taxon>
        <taxon>Pseudomonadati</taxon>
        <taxon>Pseudomonadota</taxon>
        <taxon>Alphaproteobacteria</taxon>
        <taxon>Acetobacterales</taxon>
        <taxon>Acetobacteraceae</taxon>
        <taxon>Acetobacter</taxon>
    </lineage>
</organism>
<evidence type="ECO:0000256" key="1">
    <source>
        <dbReference type="SAM" id="Phobius"/>
    </source>
</evidence>
<comment type="caution">
    <text evidence="2">The sequence shown here is derived from an EMBL/GenBank/DDBJ whole genome shotgun (WGS) entry which is preliminary data.</text>
</comment>
<dbReference type="AlphaFoldDB" id="A0A270B6C0"/>
<accession>A0A270B6C0</accession>
<name>A0A270B6C0_9PROT</name>
<gene>
    <name evidence="2" type="ORF">B9K05_12990</name>
</gene>
<keyword evidence="1" id="KW-0812">Transmembrane</keyword>
<keyword evidence="1" id="KW-0472">Membrane</keyword>
<evidence type="ECO:0000313" key="2">
    <source>
        <dbReference type="EMBL" id="PAL20557.1"/>
    </source>
</evidence>
<feature type="transmembrane region" description="Helical" evidence="1">
    <location>
        <begin position="109"/>
        <end position="133"/>
    </location>
</feature>
<proteinExistence type="predicted"/>